<dbReference type="GO" id="GO:0015768">
    <property type="term" value="P:maltose transport"/>
    <property type="evidence" value="ECO:0007669"/>
    <property type="project" value="TreeGrafter"/>
</dbReference>
<comment type="caution">
    <text evidence="4">The sequence shown here is derived from an EMBL/GenBank/DDBJ whole genome shotgun (WGS) entry which is preliminary data.</text>
</comment>
<keyword evidence="3" id="KW-0732">Signal</keyword>
<name>A0A955ECL9_UNCKA</name>
<evidence type="ECO:0000256" key="2">
    <source>
        <dbReference type="ARBA" id="ARBA00022448"/>
    </source>
</evidence>
<evidence type="ECO:0000313" key="5">
    <source>
        <dbReference type="Proteomes" id="UP000740557"/>
    </source>
</evidence>
<dbReference type="Pfam" id="PF01547">
    <property type="entry name" value="SBP_bac_1"/>
    <property type="match status" value="1"/>
</dbReference>
<dbReference type="PANTHER" id="PTHR30061:SF50">
    <property type="entry name" value="MALTOSE_MALTODEXTRIN-BINDING PERIPLASMIC PROTEIN"/>
    <property type="match status" value="1"/>
</dbReference>
<dbReference type="SUPFAM" id="SSF53850">
    <property type="entry name" value="Periplasmic binding protein-like II"/>
    <property type="match status" value="1"/>
</dbReference>
<accession>A0A955ECL9</accession>
<evidence type="ECO:0000256" key="3">
    <source>
        <dbReference type="ARBA" id="ARBA00022729"/>
    </source>
</evidence>
<proteinExistence type="inferred from homology"/>
<gene>
    <name evidence="4" type="ORF">KC980_01165</name>
</gene>
<sequence length="439" mass="48623">MTKNYKTIALLGILIFTLTAFSIYDIPVLGSLWARFFPKTLDPVSLTVWGLWEEKPILDKVSESYKAEFPHVSINYDDRSVLALVEYKERVFERARDVNGPDIILVHNSWIPRLLASDLLAPAPADVFPAADFSSRYYPVTAKESVVNGSVYAVPAYYEGLALVYNKEHFDEVGQTNPPTAWEELRRLALDLTVRDTSVSSKNVITRGGLALGSASNVDHFSDVLGLLWSQAGVAIPSELDSAAAQEVLKFYVNLVRQDQVWSEDLPEASTAFINGQASMIFVPSWQVQDILDAMPDDSVVGVAPVPQARANNPVTWASYWSYVVPKTSDSTNESWKFINYVSSDAQARFIFSEASKLRPFGTPYAAQTLANEQKTNEFIAPYLQMAPYAASAEISARSGNRRQETALSDAVNAALQYRSSNDLDVSEIMSTVKQTLSQ</sequence>
<dbReference type="InterPro" id="IPR006059">
    <property type="entry name" value="SBP"/>
</dbReference>
<evidence type="ECO:0000313" key="4">
    <source>
        <dbReference type="EMBL" id="MCA9308098.1"/>
    </source>
</evidence>
<dbReference type="GO" id="GO:0055052">
    <property type="term" value="C:ATP-binding cassette (ABC) transporter complex, substrate-binding subunit-containing"/>
    <property type="evidence" value="ECO:0007669"/>
    <property type="project" value="TreeGrafter"/>
</dbReference>
<dbReference type="Proteomes" id="UP000740557">
    <property type="component" value="Unassembled WGS sequence"/>
</dbReference>
<keyword evidence="2" id="KW-0813">Transport</keyword>
<organism evidence="4 5">
    <name type="scientific">candidate division WWE3 bacterium</name>
    <dbReference type="NCBI Taxonomy" id="2053526"/>
    <lineage>
        <taxon>Bacteria</taxon>
        <taxon>Katanobacteria</taxon>
    </lineage>
</organism>
<dbReference type="GO" id="GO:1901982">
    <property type="term" value="F:maltose binding"/>
    <property type="evidence" value="ECO:0007669"/>
    <property type="project" value="TreeGrafter"/>
</dbReference>
<protein>
    <submittedName>
        <fullName evidence="4">Extracellular solute-binding protein</fullName>
    </submittedName>
</protein>
<dbReference type="EMBL" id="JAGQNX010000034">
    <property type="protein sequence ID" value="MCA9308098.1"/>
    <property type="molecule type" value="Genomic_DNA"/>
</dbReference>
<evidence type="ECO:0000256" key="1">
    <source>
        <dbReference type="ARBA" id="ARBA00008520"/>
    </source>
</evidence>
<dbReference type="Gene3D" id="3.40.190.10">
    <property type="entry name" value="Periplasmic binding protein-like II"/>
    <property type="match status" value="1"/>
</dbReference>
<reference evidence="4" key="2">
    <citation type="journal article" date="2021" name="Microbiome">
        <title>Successional dynamics and alternative stable states in a saline activated sludge microbial community over 9 years.</title>
        <authorList>
            <person name="Wang Y."/>
            <person name="Ye J."/>
            <person name="Ju F."/>
            <person name="Liu L."/>
            <person name="Boyd J.A."/>
            <person name="Deng Y."/>
            <person name="Parks D.H."/>
            <person name="Jiang X."/>
            <person name="Yin X."/>
            <person name="Woodcroft B.J."/>
            <person name="Tyson G.W."/>
            <person name="Hugenholtz P."/>
            <person name="Polz M.F."/>
            <person name="Zhang T."/>
        </authorList>
    </citation>
    <scope>NUCLEOTIDE SEQUENCE</scope>
    <source>
        <strain evidence="4">HKST-UBA79</strain>
    </source>
</reference>
<dbReference type="AlphaFoldDB" id="A0A955ECL9"/>
<dbReference type="GO" id="GO:0042956">
    <property type="term" value="P:maltodextrin transmembrane transport"/>
    <property type="evidence" value="ECO:0007669"/>
    <property type="project" value="TreeGrafter"/>
</dbReference>
<reference evidence="4" key="1">
    <citation type="submission" date="2020-04" db="EMBL/GenBank/DDBJ databases">
        <authorList>
            <person name="Zhang T."/>
        </authorList>
    </citation>
    <scope>NUCLEOTIDE SEQUENCE</scope>
    <source>
        <strain evidence="4">HKST-UBA79</strain>
    </source>
</reference>
<dbReference type="PANTHER" id="PTHR30061">
    <property type="entry name" value="MALTOSE-BINDING PERIPLASMIC PROTEIN"/>
    <property type="match status" value="1"/>
</dbReference>
<comment type="similarity">
    <text evidence="1">Belongs to the bacterial solute-binding protein 1 family.</text>
</comment>